<organism evidence="2 3">
    <name type="scientific">Elaeis guineensis var. tenera</name>
    <name type="common">Oil palm</name>
    <dbReference type="NCBI Taxonomy" id="51953"/>
    <lineage>
        <taxon>Eukaryota</taxon>
        <taxon>Viridiplantae</taxon>
        <taxon>Streptophyta</taxon>
        <taxon>Embryophyta</taxon>
        <taxon>Tracheophyta</taxon>
        <taxon>Spermatophyta</taxon>
        <taxon>Magnoliopsida</taxon>
        <taxon>Liliopsida</taxon>
        <taxon>Arecaceae</taxon>
        <taxon>Arecoideae</taxon>
        <taxon>Cocoseae</taxon>
        <taxon>Elaeidinae</taxon>
        <taxon>Elaeis</taxon>
    </lineage>
</organism>
<reference evidence="3" key="1">
    <citation type="submission" date="2025-08" db="UniProtKB">
        <authorList>
            <consortium name="RefSeq"/>
        </authorList>
    </citation>
    <scope>IDENTIFICATION</scope>
</reference>
<dbReference type="Pfam" id="PF05910">
    <property type="entry name" value="DUF868"/>
    <property type="match status" value="1"/>
</dbReference>
<name>A0A6I9RMR4_ELAGV</name>
<sequence>MEAASANLARSSSEKHVEEPASNKTAQCSVISIYQANILGLPRNVTVVWSKNLINHSLSVSVEKSNGDSPFTCKVDLKPWPFWSKKGFKSFEIDGKRVDIYWDLRSVKFSNGPEPSGGYYVALACDEEVVLLLGDCKKEAYKRTKCRPALESAALVSKRENVFGKKCFTTRARFDERKTKEHDIIVENSISGAKDPEMWISIDGVVLIHVDNLQWKFRGNETVMVEKVPVQVFWDVHDWLFGAPGTGHALFIFKPGVPGAAAEEDRNGTEGCSSSSGQNGTASSPAPEFCFFLCAWKTE</sequence>
<feature type="compositionally biased region" description="Low complexity" evidence="1">
    <location>
        <begin position="273"/>
        <end position="284"/>
    </location>
</feature>
<feature type="region of interest" description="Disordered" evidence="1">
    <location>
        <begin position="261"/>
        <end position="284"/>
    </location>
</feature>
<protein>
    <submittedName>
        <fullName evidence="3">Uncharacterized protein LOC105050916</fullName>
    </submittedName>
</protein>
<dbReference type="PANTHER" id="PTHR31972">
    <property type="entry name" value="EXPRESSED PROTEIN"/>
    <property type="match status" value="1"/>
</dbReference>
<dbReference type="KEGG" id="egu:105050916"/>
<evidence type="ECO:0000313" key="3">
    <source>
        <dbReference type="RefSeq" id="XP_010929447.1"/>
    </source>
</evidence>
<evidence type="ECO:0000256" key="1">
    <source>
        <dbReference type="SAM" id="MobiDB-lite"/>
    </source>
</evidence>
<accession>A0A6I9RMR4</accession>
<gene>
    <name evidence="3" type="primary">LOC105050916</name>
</gene>
<dbReference type="Proteomes" id="UP000504607">
    <property type="component" value="Chromosome 8"/>
</dbReference>
<dbReference type="InParanoid" id="A0A6I9RMR4"/>
<feature type="compositionally biased region" description="Basic and acidic residues" evidence="1">
    <location>
        <begin position="12"/>
        <end position="21"/>
    </location>
</feature>
<feature type="region of interest" description="Disordered" evidence="1">
    <location>
        <begin position="1"/>
        <end position="21"/>
    </location>
</feature>
<evidence type="ECO:0000313" key="2">
    <source>
        <dbReference type="Proteomes" id="UP000504607"/>
    </source>
</evidence>
<dbReference type="PANTHER" id="PTHR31972:SF2">
    <property type="entry name" value="DUF868 FAMILY PROTEIN (DUF868)"/>
    <property type="match status" value="1"/>
</dbReference>
<dbReference type="FunCoup" id="A0A6I9RMR4">
    <property type="interactions" value="18"/>
</dbReference>
<dbReference type="InterPro" id="IPR008586">
    <property type="entry name" value="DUF868_pln"/>
</dbReference>
<dbReference type="AlphaFoldDB" id="A0A6I9RMR4"/>
<proteinExistence type="predicted"/>
<dbReference type="OrthoDB" id="731074at2759"/>
<dbReference type="GeneID" id="105050916"/>
<dbReference type="RefSeq" id="XP_010929447.1">
    <property type="nucleotide sequence ID" value="XM_010931145.2"/>
</dbReference>
<keyword evidence="2" id="KW-1185">Reference proteome</keyword>